<name>A0A0C3GT45_OIDMZ</name>
<reference evidence="4" key="2">
    <citation type="submission" date="2015-01" db="EMBL/GenBank/DDBJ databases">
        <title>Evolutionary Origins and Diversification of the Mycorrhizal Mutualists.</title>
        <authorList>
            <consortium name="DOE Joint Genome Institute"/>
            <consortium name="Mycorrhizal Genomics Consortium"/>
            <person name="Kohler A."/>
            <person name="Kuo A."/>
            <person name="Nagy L.G."/>
            <person name="Floudas D."/>
            <person name="Copeland A."/>
            <person name="Barry K.W."/>
            <person name="Cichocki N."/>
            <person name="Veneault-Fourrey C."/>
            <person name="LaButti K."/>
            <person name="Lindquist E.A."/>
            <person name="Lipzen A."/>
            <person name="Lundell T."/>
            <person name="Morin E."/>
            <person name="Murat C."/>
            <person name="Riley R."/>
            <person name="Ohm R."/>
            <person name="Sun H."/>
            <person name="Tunlid A."/>
            <person name="Henrissat B."/>
            <person name="Grigoriev I.V."/>
            <person name="Hibbett D.S."/>
            <person name="Martin F."/>
        </authorList>
    </citation>
    <scope>NUCLEOTIDE SEQUENCE [LARGE SCALE GENOMIC DNA]</scope>
    <source>
        <strain evidence="4">Zn</strain>
    </source>
</reference>
<accession>A0A0C3GT45</accession>
<reference evidence="3 4" key="1">
    <citation type="submission" date="2014-04" db="EMBL/GenBank/DDBJ databases">
        <authorList>
            <consortium name="DOE Joint Genome Institute"/>
            <person name="Kuo A."/>
            <person name="Martino E."/>
            <person name="Perotto S."/>
            <person name="Kohler A."/>
            <person name="Nagy L.G."/>
            <person name="Floudas D."/>
            <person name="Copeland A."/>
            <person name="Barry K.W."/>
            <person name="Cichocki N."/>
            <person name="Veneault-Fourrey C."/>
            <person name="LaButti K."/>
            <person name="Lindquist E.A."/>
            <person name="Lipzen A."/>
            <person name="Lundell T."/>
            <person name="Morin E."/>
            <person name="Murat C."/>
            <person name="Sun H."/>
            <person name="Tunlid A."/>
            <person name="Henrissat B."/>
            <person name="Grigoriev I.V."/>
            <person name="Hibbett D.S."/>
            <person name="Martin F."/>
            <person name="Nordberg H.P."/>
            <person name="Cantor M.N."/>
            <person name="Hua S.X."/>
        </authorList>
    </citation>
    <scope>NUCLEOTIDE SEQUENCE [LARGE SCALE GENOMIC DNA]</scope>
    <source>
        <strain evidence="3 4">Zn</strain>
    </source>
</reference>
<dbReference type="OrthoDB" id="3550127at2759"/>
<keyword evidence="4" id="KW-1185">Reference proteome</keyword>
<evidence type="ECO:0000256" key="1">
    <source>
        <dbReference type="SAM" id="MobiDB-lite"/>
    </source>
</evidence>
<dbReference type="InParanoid" id="A0A0C3GT45"/>
<dbReference type="Proteomes" id="UP000054321">
    <property type="component" value="Unassembled WGS sequence"/>
</dbReference>
<evidence type="ECO:0000313" key="3">
    <source>
        <dbReference type="EMBL" id="KIM99170.1"/>
    </source>
</evidence>
<organism evidence="3 4">
    <name type="scientific">Oidiodendron maius (strain Zn)</name>
    <dbReference type="NCBI Taxonomy" id="913774"/>
    <lineage>
        <taxon>Eukaryota</taxon>
        <taxon>Fungi</taxon>
        <taxon>Dikarya</taxon>
        <taxon>Ascomycota</taxon>
        <taxon>Pezizomycotina</taxon>
        <taxon>Leotiomycetes</taxon>
        <taxon>Leotiomycetes incertae sedis</taxon>
        <taxon>Myxotrichaceae</taxon>
        <taxon>Oidiodendron</taxon>
    </lineage>
</organism>
<dbReference type="STRING" id="913774.A0A0C3GT45"/>
<evidence type="ECO:0000313" key="4">
    <source>
        <dbReference type="Proteomes" id="UP000054321"/>
    </source>
</evidence>
<protein>
    <submittedName>
        <fullName evidence="3">Uncharacterized protein</fullName>
    </submittedName>
</protein>
<feature type="signal peptide" evidence="2">
    <location>
        <begin position="1"/>
        <end position="29"/>
    </location>
</feature>
<evidence type="ECO:0000256" key="2">
    <source>
        <dbReference type="SAM" id="SignalP"/>
    </source>
</evidence>
<feature type="region of interest" description="Disordered" evidence="1">
    <location>
        <begin position="374"/>
        <end position="396"/>
    </location>
</feature>
<dbReference type="EMBL" id="KN832879">
    <property type="protein sequence ID" value="KIM99170.1"/>
    <property type="molecule type" value="Genomic_DNA"/>
</dbReference>
<feature type="chain" id="PRO_5002165039" evidence="2">
    <location>
        <begin position="30"/>
        <end position="526"/>
    </location>
</feature>
<proteinExistence type="predicted"/>
<dbReference type="HOGENOM" id="CLU_517862_0_0_1"/>
<keyword evidence="2" id="KW-0732">Signal</keyword>
<dbReference type="AlphaFoldDB" id="A0A0C3GT45"/>
<gene>
    <name evidence="3" type="ORF">OIDMADRAFT_30801</name>
</gene>
<sequence length="526" mass="54417">MASVHRLSSLLLFLLPALLLLSLIGKTTGIPLSAGGDVIHAIQPTCTTLPGGSTSCNVGINTIPPLVTLDGGYQWLTVEPTTTTDSGSTLTTNEAVWTASQISYLTAEHITITSNGATIVSTSTEYVSFITTTTSPAGTAPTALIAAAIIAPALVGTLQPIVDSAGRKTVADIASEIVSAFASSGVVLSKDQSSQLATVLLAYGLIVGAQAGSHVYHSYTIKPYLANINVMPNPPSNPLPTTVQTTSSLKTATVIADPAYTNYKDFQGVVIIASGPTPTDGDLGASTSTSPAATAKCTPSNGSVDVVEAQALANKFCTGLDLSKSSSTAIQGNATGLQNTYGSSILFNFSQTANTCNLGCNMAYNQIITASTTAAPPSATTSTPSPPTPTLSPPELQSQQCYDANQFGRHSDIEGKVQSPWANDFCKGFDREFTSATPPVMWNSRSIIYNGGISPYHWTVSWIDGCATTATQQSMSNPLPDNPSVSCSSLLIGNWRNCNNGGAGGTIDAGCLRYNFAATKDQTQIS</sequence>
<feature type="compositionally biased region" description="Low complexity" evidence="1">
    <location>
        <begin position="374"/>
        <end position="383"/>
    </location>
</feature>